<name>A0A6A4V815_AMPAM</name>
<dbReference type="FunFam" id="1.25.40.10:FF:000008">
    <property type="entry name" value="Peptidylprolyl isomerase"/>
    <property type="match status" value="1"/>
</dbReference>
<feature type="domain" description="PPIase FKBP-type" evidence="21">
    <location>
        <begin position="49"/>
        <end position="138"/>
    </location>
</feature>
<keyword evidence="8" id="KW-0597">Phosphoprotein</keyword>
<evidence type="ECO:0000256" key="2">
    <source>
        <dbReference type="ARBA" id="ARBA00004123"/>
    </source>
</evidence>
<gene>
    <name evidence="22" type="primary">FKBP4</name>
    <name evidence="22" type="ORF">FJT64_014235</name>
</gene>
<evidence type="ECO:0000256" key="13">
    <source>
        <dbReference type="ARBA" id="ARBA00023110"/>
    </source>
</evidence>
<evidence type="ECO:0000256" key="11">
    <source>
        <dbReference type="ARBA" id="ARBA00022803"/>
    </source>
</evidence>
<evidence type="ECO:0000256" key="15">
    <source>
        <dbReference type="ARBA" id="ARBA00023212"/>
    </source>
</evidence>
<organism evidence="22 23">
    <name type="scientific">Amphibalanus amphitrite</name>
    <name type="common">Striped barnacle</name>
    <name type="synonym">Balanus amphitrite</name>
    <dbReference type="NCBI Taxonomy" id="1232801"/>
    <lineage>
        <taxon>Eukaryota</taxon>
        <taxon>Metazoa</taxon>
        <taxon>Ecdysozoa</taxon>
        <taxon>Arthropoda</taxon>
        <taxon>Crustacea</taxon>
        <taxon>Multicrustacea</taxon>
        <taxon>Cirripedia</taxon>
        <taxon>Thoracica</taxon>
        <taxon>Thoracicalcarea</taxon>
        <taxon>Balanomorpha</taxon>
        <taxon>Balanoidea</taxon>
        <taxon>Balanidae</taxon>
        <taxon>Amphibalaninae</taxon>
        <taxon>Amphibalanus</taxon>
    </lineage>
</organism>
<dbReference type="Gene3D" id="3.10.50.40">
    <property type="match status" value="2"/>
</dbReference>
<keyword evidence="13 18" id="KW-0697">Rotamase</keyword>
<evidence type="ECO:0000256" key="16">
    <source>
        <dbReference type="ARBA" id="ARBA00023235"/>
    </source>
</evidence>
<dbReference type="Gene3D" id="1.25.40.10">
    <property type="entry name" value="Tetratricopeptide repeat domain"/>
    <property type="match status" value="1"/>
</dbReference>
<evidence type="ECO:0000256" key="3">
    <source>
        <dbReference type="ARBA" id="ARBA00004173"/>
    </source>
</evidence>
<keyword evidence="12" id="KW-0007">Acetylation</keyword>
<evidence type="ECO:0000256" key="7">
    <source>
        <dbReference type="ARBA" id="ARBA00022490"/>
    </source>
</evidence>
<dbReference type="PROSITE" id="PS50005">
    <property type="entry name" value="TPR"/>
    <property type="match status" value="2"/>
</dbReference>
<comment type="catalytic activity">
    <reaction evidence="1 18">
        <text>[protein]-peptidylproline (omega=180) = [protein]-peptidylproline (omega=0)</text>
        <dbReference type="Rhea" id="RHEA:16237"/>
        <dbReference type="Rhea" id="RHEA-COMP:10747"/>
        <dbReference type="Rhea" id="RHEA-COMP:10748"/>
        <dbReference type="ChEBI" id="CHEBI:83833"/>
        <dbReference type="ChEBI" id="CHEBI:83834"/>
        <dbReference type="EC" id="5.2.1.8"/>
    </reaction>
</comment>
<dbReference type="EC" id="5.2.1.8" evidence="18"/>
<feature type="compositionally biased region" description="Basic and acidic residues" evidence="20">
    <location>
        <begin position="422"/>
        <end position="443"/>
    </location>
</feature>
<dbReference type="GO" id="GO:0005739">
    <property type="term" value="C:mitochondrion"/>
    <property type="evidence" value="ECO:0007669"/>
    <property type="project" value="UniProtKB-SubCell"/>
</dbReference>
<dbReference type="InterPro" id="IPR001179">
    <property type="entry name" value="PPIase_FKBP_dom"/>
</dbReference>
<dbReference type="GO" id="GO:0005829">
    <property type="term" value="C:cytosol"/>
    <property type="evidence" value="ECO:0007669"/>
    <property type="project" value="UniProtKB-SubCell"/>
</dbReference>
<dbReference type="InterPro" id="IPR019734">
    <property type="entry name" value="TPR_rpt"/>
</dbReference>
<dbReference type="GO" id="GO:0005874">
    <property type="term" value="C:microtubule"/>
    <property type="evidence" value="ECO:0007669"/>
    <property type="project" value="UniProtKB-KW"/>
</dbReference>
<sequence>MGEQTDSEAPAPAAAGYVPGPDAIDISGDGGVMKEVLRAGTGDDQPQSGDKVFVHYVGTLASDGSKFDSSRDRGDKFDFTLGEGQVIKAWDLGVATMRRGELAMLTCQAEYAYGASGSPPRIPPNATLCFEVELFDWRGEDLSRKKDGGIVRRQVEKGAGFDTPNDGATVEVSLSGSLDGRVFDERDVTFVLGEGSEHGICPGVEEALEKFKTGERSRLTLTAPYAFGDDGHAEYGVPPGATVQYEVKLKSFEKAKERWEFDAAGKLEQAKLYKEKGTNYFKAGKFQLAEKNYKRCVEFLEFETSWSEEEKPLAKEVELAGHLNLAMCYIKLTDYVQARAHCDKALEIDANNVKGLFRRGQALAKMNEPELARADFQRVIQLDPQNKAAAHQAQICAQQIRAAKAHEKKIYANMFERLSKMEERESPAKKNEDFQIGHFEKSGESAPAGDAGDAAPAAPPADTEEAPAS</sequence>
<dbReference type="AlphaFoldDB" id="A0A6A4V815"/>
<dbReference type="SUPFAM" id="SSF48452">
    <property type="entry name" value="TPR-like"/>
    <property type="match status" value="1"/>
</dbReference>
<evidence type="ECO:0000256" key="19">
    <source>
        <dbReference type="PROSITE-ProRule" id="PRU00339"/>
    </source>
</evidence>
<dbReference type="GO" id="GO:0005634">
    <property type="term" value="C:nucleus"/>
    <property type="evidence" value="ECO:0007669"/>
    <property type="project" value="UniProtKB-SubCell"/>
</dbReference>
<keyword evidence="11 19" id="KW-0802">TPR repeat</keyword>
<dbReference type="SMART" id="SM00028">
    <property type="entry name" value="TPR"/>
    <property type="match status" value="3"/>
</dbReference>
<dbReference type="Pfam" id="PF00254">
    <property type="entry name" value="FKBP_C"/>
    <property type="match status" value="2"/>
</dbReference>
<dbReference type="EMBL" id="VIIS01002199">
    <property type="protein sequence ID" value="KAF0287310.1"/>
    <property type="molecule type" value="Genomic_DNA"/>
</dbReference>
<protein>
    <recommendedName>
        <fullName evidence="18">peptidylprolyl isomerase</fullName>
        <ecNumber evidence="18">5.2.1.8</ecNumber>
    </recommendedName>
</protein>
<comment type="caution">
    <text evidence="22">The sequence shown here is derived from an EMBL/GenBank/DDBJ whole genome shotgun (WGS) entry which is preliminary data.</text>
</comment>
<evidence type="ECO:0000256" key="6">
    <source>
        <dbReference type="ARBA" id="ARBA00022481"/>
    </source>
</evidence>
<dbReference type="GO" id="GO:0003755">
    <property type="term" value="F:peptidyl-prolyl cis-trans isomerase activity"/>
    <property type="evidence" value="ECO:0007669"/>
    <property type="project" value="UniProtKB-KW"/>
</dbReference>
<dbReference type="Proteomes" id="UP000440578">
    <property type="component" value="Unassembled WGS sequence"/>
</dbReference>
<evidence type="ECO:0000256" key="8">
    <source>
        <dbReference type="ARBA" id="ARBA00022553"/>
    </source>
</evidence>
<evidence type="ECO:0000313" key="22">
    <source>
        <dbReference type="EMBL" id="KAF0287310.1"/>
    </source>
</evidence>
<evidence type="ECO:0000313" key="23">
    <source>
        <dbReference type="Proteomes" id="UP000440578"/>
    </source>
</evidence>
<keyword evidence="9" id="KW-0493">Microtubule</keyword>
<proteinExistence type="predicted"/>
<reference evidence="22 23" key="1">
    <citation type="submission" date="2019-07" db="EMBL/GenBank/DDBJ databases">
        <title>Draft genome assembly of a fouling barnacle, Amphibalanus amphitrite (Darwin, 1854): The first reference genome for Thecostraca.</title>
        <authorList>
            <person name="Kim W."/>
        </authorList>
    </citation>
    <scope>NUCLEOTIDE SEQUENCE [LARGE SCALE GENOMIC DNA]</scope>
    <source>
        <strain evidence="22">SNU_AA5</strain>
        <tissue evidence="22">Soma without cirri and trophi</tissue>
    </source>
</reference>
<keyword evidence="23" id="KW-1185">Reference proteome</keyword>
<accession>A0A6A4V815</accession>
<dbReference type="Pfam" id="PF07719">
    <property type="entry name" value="TPR_2"/>
    <property type="match status" value="1"/>
</dbReference>
<evidence type="ECO:0000256" key="17">
    <source>
        <dbReference type="ARBA" id="ARBA00023242"/>
    </source>
</evidence>
<keyword evidence="15" id="KW-0206">Cytoskeleton</keyword>
<evidence type="ECO:0000259" key="21">
    <source>
        <dbReference type="PROSITE" id="PS50059"/>
    </source>
</evidence>
<feature type="compositionally biased region" description="Low complexity" evidence="20">
    <location>
        <begin position="444"/>
        <end position="456"/>
    </location>
</feature>
<feature type="region of interest" description="Disordered" evidence="20">
    <location>
        <begin position="1"/>
        <end position="21"/>
    </location>
</feature>
<dbReference type="InterPro" id="IPR011990">
    <property type="entry name" value="TPR-like_helical_dom_sf"/>
</dbReference>
<feature type="repeat" description="TPR" evidence="19">
    <location>
        <begin position="353"/>
        <end position="386"/>
    </location>
</feature>
<evidence type="ECO:0000256" key="12">
    <source>
        <dbReference type="ARBA" id="ARBA00022990"/>
    </source>
</evidence>
<keyword evidence="10" id="KW-0677">Repeat</keyword>
<evidence type="ECO:0000256" key="4">
    <source>
        <dbReference type="ARBA" id="ARBA00004245"/>
    </source>
</evidence>
<keyword evidence="6" id="KW-0488">Methylation</keyword>
<dbReference type="FunFam" id="3.10.50.40:FF:000025">
    <property type="entry name" value="Peptidylprolyl isomerase"/>
    <property type="match status" value="1"/>
</dbReference>
<dbReference type="InterPro" id="IPR050754">
    <property type="entry name" value="FKBP4/5/8-like"/>
</dbReference>
<keyword evidence="17" id="KW-0539">Nucleus</keyword>
<feature type="compositionally biased region" description="Low complexity" evidence="20">
    <location>
        <begin position="9"/>
        <end position="21"/>
    </location>
</feature>
<dbReference type="InterPro" id="IPR046357">
    <property type="entry name" value="PPIase_dom_sf"/>
</dbReference>
<evidence type="ECO:0000256" key="10">
    <source>
        <dbReference type="ARBA" id="ARBA00022737"/>
    </source>
</evidence>
<keyword evidence="16 18" id="KW-0413">Isomerase</keyword>
<dbReference type="InterPro" id="IPR013105">
    <property type="entry name" value="TPR_2"/>
</dbReference>
<feature type="region of interest" description="Disordered" evidence="20">
    <location>
        <begin position="422"/>
        <end position="469"/>
    </location>
</feature>
<dbReference type="PANTHER" id="PTHR46512:SF9">
    <property type="entry name" value="PEPTIDYLPROLYL ISOMERASE"/>
    <property type="match status" value="1"/>
</dbReference>
<feature type="domain" description="PPIase FKBP-type" evidence="21">
    <location>
        <begin position="167"/>
        <end position="253"/>
    </location>
</feature>
<evidence type="ECO:0000256" key="1">
    <source>
        <dbReference type="ARBA" id="ARBA00000971"/>
    </source>
</evidence>
<evidence type="ECO:0000256" key="20">
    <source>
        <dbReference type="SAM" id="MobiDB-lite"/>
    </source>
</evidence>
<keyword evidence="14" id="KW-0496">Mitochondrion</keyword>
<comment type="subcellular location">
    <subcellularLocation>
        <location evidence="4">Cytoplasm</location>
        <location evidence="4">Cytoskeleton</location>
    </subcellularLocation>
    <subcellularLocation>
        <location evidence="5">Cytoplasm</location>
        <location evidence="5">Cytosol</location>
    </subcellularLocation>
    <subcellularLocation>
        <location evidence="3">Mitochondrion</location>
    </subcellularLocation>
    <subcellularLocation>
        <location evidence="2">Nucleus</location>
    </subcellularLocation>
</comment>
<evidence type="ECO:0000256" key="9">
    <source>
        <dbReference type="ARBA" id="ARBA00022701"/>
    </source>
</evidence>
<evidence type="ECO:0000256" key="14">
    <source>
        <dbReference type="ARBA" id="ARBA00023128"/>
    </source>
</evidence>
<dbReference type="OrthoDB" id="433738at2759"/>
<evidence type="ECO:0000256" key="5">
    <source>
        <dbReference type="ARBA" id="ARBA00004514"/>
    </source>
</evidence>
<dbReference type="Pfam" id="PF00515">
    <property type="entry name" value="TPR_1"/>
    <property type="match status" value="1"/>
</dbReference>
<feature type="repeat" description="TPR" evidence="19">
    <location>
        <begin position="270"/>
        <end position="303"/>
    </location>
</feature>
<keyword evidence="7" id="KW-0963">Cytoplasm</keyword>
<dbReference type="PANTHER" id="PTHR46512">
    <property type="entry name" value="PEPTIDYLPROLYL ISOMERASE"/>
    <property type="match status" value="1"/>
</dbReference>
<dbReference type="FunFam" id="3.10.50.40:FF:000013">
    <property type="entry name" value="Peptidylprolyl isomerase"/>
    <property type="match status" value="1"/>
</dbReference>
<dbReference type="SUPFAM" id="SSF54534">
    <property type="entry name" value="FKBP-like"/>
    <property type="match status" value="2"/>
</dbReference>
<evidence type="ECO:0000256" key="18">
    <source>
        <dbReference type="PROSITE-ProRule" id="PRU00277"/>
    </source>
</evidence>
<dbReference type="PROSITE" id="PS50059">
    <property type="entry name" value="FKBP_PPIASE"/>
    <property type="match status" value="2"/>
</dbReference>